<evidence type="ECO:0000313" key="3">
    <source>
        <dbReference type="Proteomes" id="UP001642360"/>
    </source>
</evidence>
<dbReference type="EMBL" id="CAUOFW020002158">
    <property type="protein sequence ID" value="CAK9151582.1"/>
    <property type="molecule type" value="Genomic_DNA"/>
</dbReference>
<keyword evidence="1" id="KW-0812">Transmembrane</keyword>
<keyword evidence="1" id="KW-1133">Transmembrane helix</keyword>
<evidence type="ECO:0000256" key="1">
    <source>
        <dbReference type="SAM" id="Phobius"/>
    </source>
</evidence>
<name>A0ABC8S358_9AQUA</name>
<keyword evidence="1" id="KW-0472">Membrane</keyword>
<dbReference type="Proteomes" id="UP001642360">
    <property type="component" value="Unassembled WGS sequence"/>
</dbReference>
<keyword evidence="3" id="KW-1185">Reference proteome</keyword>
<comment type="caution">
    <text evidence="2">The sequence shown here is derived from an EMBL/GenBank/DDBJ whole genome shotgun (WGS) entry which is preliminary data.</text>
</comment>
<evidence type="ECO:0000313" key="2">
    <source>
        <dbReference type="EMBL" id="CAK9151582.1"/>
    </source>
</evidence>
<organism evidence="2 3">
    <name type="scientific">Ilex paraguariensis</name>
    <name type="common">yerba mate</name>
    <dbReference type="NCBI Taxonomy" id="185542"/>
    <lineage>
        <taxon>Eukaryota</taxon>
        <taxon>Viridiplantae</taxon>
        <taxon>Streptophyta</taxon>
        <taxon>Embryophyta</taxon>
        <taxon>Tracheophyta</taxon>
        <taxon>Spermatophyta</taxon>
        <taxon>Magnoliopsida</taxon>
        <taxon>eudicotyledons</taxon>
        <taxon>Gunneridae</taxon>
        <taxon>Pentapetalae</taxon>
        <taxon>asterids</taxon>
        <taxon>campanulids</taxon>
        <taxon>Aquifoliales</taxon>
        <taxon>Aquifoliaceae</taxon>
        <taxon>Ilex</taxon>
    </lineage>
</organism>
<proteinExistence type="predicted"/>
<feature type="transmembrane region" description="Helical" evidence="1">
    <location>
        <begin position="36"/>
        <end position="56"/>
    </location>
</feature>
<reference evidence="2 3" key="1">
    <citation type="submission" date="2024-02" db="EMBL/GenBank/DDBJ databases">
        <authorList>
            <person name="Vignale AGUSTIN F."/>
            <person name="Sosa J E."/>
            <person name="Modenutti C."/>
        </authorList>
    </citation>
    <scope>NUCLEOTIDE SEQUENCE [LARGE SCALE GENOMIC DNA]</scope>
</reference>
<feature type="transmembrane region" description="Helical" evidence="1">
    <location>
        <begin position="62"/>
        <end position="83"/>
    </location>
</feature>
<protein>
    <submittedName>
        <fullName evidence="2">Uncharacterized protein</fullName>
    </submittedName>
</protein>
<dbReference type="AlphaFoldDB" id="A0ABC8S358"/>
<accession>A0ABC8S358</accession>
<sequence length="144" mass="16416">MAYYTPRYVLKPLMSYPDTIAEDLLFIKLIFVHKTFLSLSLSLSIVLAGAAVSGMLTWACNVITGGVIGLWSLSFTCLLRSLLNLQLISDKFFHLSNYPDDQTCFISDKFFHWSNYPDDQTCHFVVISIHVGIRVFMEDKSFMV</sequence>
<gene>
    <name evidence="2" type="ORF">ILEXP_LOCUS19755</name>
</gene>